<dbReference type="KEGG" id="sarm:DVA86_20570"/>
<evidence type="ECO:0000313" key="2">
    <source>
        <dbReference type="Proteomes" id="UP000254425"/>
    </source>
</evidence>
<keyword evidence="2" id="KW-1185">Reference proteome</keyword>
<evidence type="ECO:0000313" key="1">
    <source>
        <dbReference type="EMBL" id="AXK34689.1"/>
    </source>
</evidence>
<reference evidence="1 2" key="1">
    <citation type="submission" date="2018-07" db="EMBL/GenBank/DDBJ databases">
        <title>Draft genome of the type strain Streptomyces armeniacus ATCC 15676.</title>
        <authorList>
            <person name="Labana P."/>
            <person name="Gosse J.T."/>
            <person name="Boddy C.N."/>
        </authorList>
    </citation>
    <scope>NUCLEOTIDE SEQUENCE [LARGE SCALE GENOMIC DNA]</scope>
    <source>
        <strain evidence="1 2">ATCC 15676</strain>
    </source>
</reference>
<protein>
    <submittedName>
        <fullName evidence="1">Uncharacterized protein</fullName>
    </submittedName>
</protein>
<dbReference type="Proteomes" id="UP000254425">
    <property type="component" value="Chromosome"/>
</dbReference>
<dbReference type="AlphaFoldDB" id="A0A345XSS3"/>
<organism evidence="1 2">
    <name type="scientific">Streptomyces armeniacus</name>
    <dbReference type="NCBI Taxonomy" id="83291"/>
    <lineage>
        <taxon>Bacteria</taxon>
        <taxon>Bacillati</taxon>
        <taxon>Actinomycetota</taxon>
        <taxon>Actinomycetes</taxon>
        <taxon>Kitasatosporales</taxon>
        <taxon>Streptomycetaceae</taxon>
        <taxon>Streptomyces</taxon>
    </lineage>
</organism>
<proteinExistence type="predicted"/>
<accession>A0A345XSS3</accession>
<dbReference type="RefSeq" id="WP_208880299.1">
    <property type="nucleotide sequence ID" value="NZ_CP031320.1"/>
</dbReference>
<sequence>MPRTITLFHDLDNSGLRHGASTAASTSRYNHPHFQHFQRRELGKQRGETIWHFRAFTGREPEPRVPRAIYNDETLTWTHRTELYSQYEAARILWSHALLRAVAGPVLQEAVGLWTAWKVARDNLRAAFKAFWDTPDDRWRAQMLRLVSAERAARNAAEAWDAVACRLTRLAADQVDVAGYDHELPLRTVAQELRVDMSDWYITYEHRTPDSYSMCAETPLVEDLLKETESQREQLREVAHLAGDRALD</sequence>
<gene>
    <name evidence="1" type="ORF">DVA86_20570</name>
</gene>
<name>A0A345XSS3_9ACTN</name>
<dbReference type="EMBL" id="CP031320">
    <property type="protein sequence ID" value="AXK34689.1"/>
    <property type="molecule type" value="Genomic_DNA"/>
</dbReference>